<organism evidence="3 4">
    <name type="scientific">Haloechinothrix salitolerans</name>
    <dbReference type="NCBI Taxonomy" id="926830"/>
    <lineage>
        <taxon>Bacteria</taxon>
        <taxon>Bacillati</taxon>
        <taxon>Actinomycetota</taxon>
        <taxon>Actinomycetes</taxon>
        <taxon>Pseudonocardiales</taxon>
        <taxon>Pseudonocardiaceae</taxon>
        <taxon>Haloechinothrix</taxon>
    </lineage>
</organism>
<dbReference type="PANTHER" id="PTHR33993:SF14">
    <property type="entry name" value="GB|AAF24581.1"/>
    <property type="match status" value="1"/>
</dbReference>
<comment type="caution">
    <text evidence="3">The sequence shown here is derived from an EMBL/GenBank/DDBJ whole genome shotgun (WGS) entry which is preliminary data.</text>
</comment>
<evidence type="ECO:0000256" key="1">
    <source>
        <dbReference type="SAM" id="MobiDB-lite"/>
    </source>
</evidence>
<accession>A0ABW2C0R7</accession>
<reference evidence="4" key="1">
    <citation type="journal article" date="2019" name="Int. J. Syst. Evol. Microbiol.">
        <title>The Global Catalogue of Microorganisms (GCM) 10K type strain sequencing project: providing services to taxonomists for standard genome sequencing and annotation.</title>
        <authorList>
            <consortium name="The Broad Institute Genomics Platform"/>
            <consortium name="The Broad Institute Genome Sequencing Center for Infectious Disease"/>
            <person name="Wu L."/>
            <person name="Ma J."/>
        </authorList>
    </citation>
    <scope>NUCLEOTIDE SEQUENCE [LARGE SCALE GENOMIC DNA]</scope>
    <source>
        <strain evidence="4">KCTC 32255</strain>
    </source>
</reference>
<dbReference type="Pfam" id="PF00903">
    <property type="entry name" value="Glyoxalase"/>
    <property type="match status" value="1"/>
</dbReference>
<name>A0ABW2C0R7_9PSEU</name>
<dbReference type="InterPro" id="IPR029068">
    <property type="entry name" value="Glyas_Bleomycin-R_OHBP_Dase"/>
</dbReference>
<evidence type="ECO:0000313" key="4">
    <source>
        <dbReference type="Proteomes" id="UP001596337"/>
    </source>
</evidence>
<dbReference type="SUPFAM" id="SSF69304">
    <property type="entry name" value="Tricorn protease N-terminal domain"/>
    <property type="match status" value="1"/>
</dbReference>
<proteinExistence type="predicted"/>
<evidence type="ECO:0000259" key="2">
    <source>
        <dbReference type="PROSITE" id="PS51819"/>
    </source>
</evidence>
<dbReference type="Gene3D" id="2.130.10.10">
    <property type="entry name" value="YVTN repeat-like/Quinoprotein amine dehydrogenase"/>
    <property type="match status" value="1"/>
</dbReference>
<dbReference type="InterPro" id="IPR052164">
    <property type="entry name" value="Anthracycline_SecMetBiosynth"/>
</dbReference>
<evidence type="ECO:0000313" key="3">
    <source>
        <dbReference type="EMBL" id="MFC6868282.1"/>
    </source>
</evidence>
<dbReference type="SUPFAM" id="SSF54593">
    <property type="entry name" value="Glyoxalase/Bleomycin resistance protein/Dihydroxybiphenyl dioxygenase"/>
    <property type="match status" value="1"/>
</dbReference>
<protein>
    <submittedName>
        <fullName evidence="3">VOC family protein</fullName>
    </submittedName>
</protein>
<dbReference type="InterPro" id="IPR037523">
    <property type="entry name" value="VOC_core"/>
</dbReference>
<dbReference type="RefSeq" id="WP_345398255.1">
    <property type="nucleotide sequence ID" value="NZ_BAABLA010000028.1"/>
</dbReference>
<gene>
    <name evidence="3" type="ORF">ACFQGD_14155</name>
</gene>
<dbReference type="Gene3D" id="3.10.180.10">
    <property type="entry name" value="2,3-Dihydroxybiphenyl 1,2-Dioxygenase, domain 1"/>
    <property type="match status" value="1"/>
</dbReference>
<dbReference type="PROSITE" id="PS51819">
    <property type="entry name" value="VOC"/>
    <property type="match status" value="1"/>
</dbReference>
<sequence length="499" mass="53386">MEQVNGLGGAFLRARDPARLRHWYADQLGARAVAEFDGLTLFAATPAEQGPANTWTLSFLVTDLDAMVDQLRAGGATVDVDPAERPEGRFAQLRDPEDNLIQLVEPPSVQRIHSAEPTAVRVLDDEEPTTTARHTGWRRWGPWLPLLLVMVLAVVFLATREDDTTAQPPRPSPTPSRGTTSATESDAITVRDVGERVFGVTAGWELLAHGPDSVVRIELAEGRITITDIPQLRSSGPASLIAGPDWVMVRPLDDVPGYLVHDGEPARELQGELGVGYVFPGPRSGEVWVGHGHAGSGDTTVLWRRALSGKRVGTPIRLPPTVSPPITSDGAGYVLASSAGGTYVARPDGLRRVTTGQVDAVGPNHLLATECDERARCGHVVINRGTGKRRPLGGTVDTTTWPRGTIAPDGSVAAVVRDDVGNRPILSIIDLDTGQERTLGVSVRGGFAQSGVEFSPDSEWLFAIATSGALVAIDTETFQTRSNPFRLPSLSRLTIRPAN</sequence>
<dbReference type="EMBL" id="JBHSXX010000001">
    <property type="protein sequence ID" value="MFC6868282.1"/>
    <property type="molecule type" value="Genomic_DNA"/>
</dbReference>
<dbReference type="PANTHER" id="PTHR33993">
    <property type="entry name" value="GLYOXALASE-RELATED"/>
    <property type="match status" value="1"/>
</dbReference>
<feature type="region of interest" description="Disordered" evidence="1">
    <location>
        <begin position="163"/>
        <end position="188"/>
    </location>
</feature>
<keyword evidence="4" id="KW-1185">Reference proteome</keyword>
<dbReference type="InterPro" id="IPR015943">
    <property type="entry name" value="WD40/YVTN_repeat-like_dom_sf"/>
</dbReference>
<feature type="domain" description="VOC" evidence="2">
    <location>
        <begin position="6"/>
        <end position="106"/>
    </location>
</feature>
<dbReference type="InterPro" id="IPR004360">
    <property type="entry name" value="Glyas_Fos-R_dOase_dom"/>
</dbReference>
<dbReference type="Proteomes" id="UP001596337">
    <property type="component" value="Unassembled WGS sequence"/>
</dbReference>